<dbReference type="GO" id="GO:0016812">
    <property type="term" value="F:hydrolase activity, acting on carbon-nitrogen (but not peptide) bonds, in cyclic amides"/>
    <property type="evidence" value="ECO:0007669"/>
    <property type="project" value="TreeGrafter"/>
</dbReference>
<evidence type="ECO:0000256" key="1">
    <source>
        <dbReference type="SAM" id="MobiDB-lite"/>
    </source>
</evidence>
<feature type="domain" description="Amidohydrolase 3" evidence="2">
    <location>
        <begin position="47"/>
        <end position="460"/>
    </location>
</feature>
<dbReference type="InterPro" id="IPR032466">
    <property type="entry name" value="Metal_Hydrolase"/>
</dbReference>
<feature type="region of interest" description="Disordered" evidence="1">
    <location>
        <begin position="464"/>
        <end position="488"/>
    </location>
</feature>
<name>A0A3N1M8R4_9PROT</name>
<dbReference type="RefSeq" id="WP_123689387.1">
    <property type="nucleotide sequence ID" value="NZ_AP019700.1"/>
</dbReference>
<dbReference type="InterPro" id="IPR050378">
    <property type="entry name" value="Metallo-dep_Hydrolases_sf"/>
</dbReference>
<sequence length="488" mass="52092">MSRPDLILRGGTVIDGSGAPGRLADVAVAGDRIVAVGDLSGQSAGTEVDCTGRAIAPGFIDVHTHDDRYLLEEPLMPAKASQGVTTVVVGNCGSSLAPYTRADLPKTASAMLDDPRWRFPTAGQYFEALDAGRPALNAAVLVGHRSLRFNCMDDLERPATADEITLMRSQLREALDAGAIGMSTGLFYPGAQKATTEEVAEIASEMRGDDGIYTAHIRDEGDRLLESIEEAAEIGRRAGVQVILSHHKAAGRTNFGKTAQSLPLIEKLQKTQRLGFDVYPYVASSTALLPGIVDRAERVHVTWCKGRPEYANRDLDEVGRELGGLSRVETAKALVPAGAIYFTMDEADVSRVVAHPRSMIGSDGVPWDAFPHPRLWGTFPRVLGRYAREQGLLSLESAVHKMTGLPAAEFGLKDRGLVREGAFADLVVFDAGTVADSATFAEPKQAAAGIDRVLVNGETVWQQGVSTGARPGRALRRQTGTTRGAPAV</sequence>
<dbReference type="PANTHER" id="PTHR11647:SF1">
    <property type="entry name" value="COLLAPSIN RESPONSE MEDIATOR PROTEIN"/>
    <property type="match status" value="1"/>
</dbReference>
<dbReference type="Proteomes" id="UP000278222">
    <property type="component" value="Unassembled WGS sequence"/>
</dbReference>
<dbReference type="Gene3D" id="3.20.20.140">
    <property type="entry name" value="Metal-dependent hydrolases"/>
    <property type="match status" value="1"/>
</dbReference>
<reference evidence="3 4" key="1">
    <citation type="submission" date="2018-11" db="EMBL/GenBank/DDBJ databases">
        <title>Genomic Encyclopedia of Type Strains, Phase IV (KMG-IV): sequencing the most valuable type-strain genomes for metagenomic binning, comparative biology and taxonomic classification.</title>
        <authorList>
            <person name="Goeker M."/>
        </authorList>
    </citation>
    <scope>NUCLEOTIDE SEQUENCE [LARGE SCALE GENOMIC DNA]</scope>
    <source>
        <strain evidence="3 4">DSM 5900</strain>
    </source>
</reference>
<evidence type="ECO:0000313" key="4">
    <source>
        <dbReference type="Proteomes" id="UP000278222"/>
    </source>
</evidence>
<dbReference type="GO" id="GO:0016811">
    <property type="term" value="F:hydrolase activity, acting on carbon-nitrogen (but not peptide) bonds, in linear amides"/>
    <property type="evidence" value="ECO:0007669"/>
    <property type="project" value="InterPro"/>
</dbReference>
<organism evidence="3 4">
    <name type="scientific">Stella humosa</name>
    <dbReference type="NCBI Taxonomy" id="94"/>
    <lineage>
        <taxon>Bacteria</taxon>
        <taxon>Pseudomonadati</taxon>
        <taxon>Pseudomonadota</taxon>
        <taxon>Alphaproteobacteria</taxon>
        <taxon>Rhodospirillales</taxon>
        <taxon>Stellaceae</taxon>
        <taxon>Stella</taxon>
    </lineage>
</organism>
<dbReference type="OrthoDB" id="9766983at2"/>
<dbReference type="PANTHER" id="PTHR11647">
    <property type="entry name" value="HYDRANTOINASE/DIHYDROPYRIMIDINASE FAMILY MEMBER"/>
    <property type="match status" value="1"/>
</dbReference>
<evidence type="ECO:0000259" key="2">
    <source>
        <dbReference type="Pfam" id="PF07969"/>
    </source>
</evidence>
<dbReference type="SUPFAM" id="SSF51338">
    <property type="entry name" value="Composite domain of metallo-dependent hydrolases"/>
    <property type="match status" value="1"/>
</dbReference>
<dbReference type="AlphaFoldDB" id="A0A3N1M8R4"/>
<dbReference type="Gene3D" id="3.30.1490.130">
    <property type="entry name" value="D-aminoacylase. Domain 3"/>
    <property type="match status" value="1"/>
</dbReference>
<dbReference type="EMBL" id="RJKX01000013">
    <property type="protein sequence ID" value="ROQ00068.1"/>
    <property type="molecule type" value="Genomic_DNA"/>
</dbReference>
<dbReference type="InterPro" id="IPR013108">
    <property type="entry name" value="Amidohydro_3"/>
</dbReference>
<accession>A0A3N1M8R4</accession>
<dbReference type="InterPro" id="IPR011059">
    <property type="entry name" value="Metal-dep_hydrolase_composite"/>
</dbReference>
<dbReference type="InterPro" id="IPR023100">
    <property type="entry name" value="D-aminoacylase_insert_dom_sf"/>
</dbReference>
<dbReference type="GO" id="GO:0005829">
    <property type="term" value="C:cytosol"/>
    <property type="evidence" value="ECO:0007669"/>
    <property type="project" value="TreeGrafter"/>
</dbReference>
<protein>
    <submittedName>
        <fullName evidence="3">Dihydroorotase</fullName>
    </submittedName>
</protein>
<gene>
    <name evidence="3" type="ORF">EDC65_1863</name>
</gene>
<proteinExistence type="predicted"/>
<dbReference type="Pfam" id="PF07969">
    <property type="entry name" value="Amidohydro_3"/>
    <property type="match status" value="1"/>
</dbReference>
<evidence type="ECO:0000313" key="3">
    <source>
        <dbReference type="EMBL" id="ROQ00068.1"/>
    </source>
</evidence>
<keyword evidence="4" id="KW-1185">Reference proteome</keyword>
<dbReference type="SUPFAM" id="SSF51556">
    <property type="entry name" value="Metallo-dependent hydrolases"/>
    <property type="match status" value="1"/>
</dbReference>
<dbReference type="Gene3D" id="2.30.40.10">
    <property type="entry name" value="Urease, subunit C, domain 1"/>
    <property type="match status" value="1"/>
</dbReference>
<dbReference type="CDD" id="cd01297">
    <property type="entry name" value="D-aminoacylase"/>
    <property type="match status" value="1"/>
</dbReference>
<comment type="caution">
    <text evidence="3">The sequence shown here is derived from an EMBL/GenBank/DDBJ whole genome shotgun (WGS) entry which is preliminary data.</text>
</comment>